<reference evidence="2 3" key="1">
    <citation type="journal article" date="2003" name="Nature">
        <title>Genome divergence in two Prochlorococcus ecotypes reflects oceanic niche differentiation.</title>
        <authorList>
            <person name="Rocap G."/>
            <person name="Larimer F.W."/>
            <person name="Lamerdin J.E."/>
            <person name="Malfatti S."/>
            <person name="Chain P."/>
            <person name="Ahlgren N.A."/>
            <person name="Arellano A."/>
            <person name="Coleman M."/>
            <person name="Hauser L."/>
            <person name="Hess W.R."/>
            <person name="Johnson Z.I."/>
            <person name="Land M.L."/>
            <person name="Lindell D."/>
            <person name="Post A.F."/>
            <person name="Regala W."/>
            <person name="Shah M."/>
            <person name="Shaw S.L."/>
            <person name="Steglich C."/>
            <person name="Sullivan M.B."/>
            <person name="Ting C.S."/>
            <person name="Tolonen A."/>
            <person name="Webb E.A."/>
            <person name="Zinser E.R."/>
            <person name="Chisholm S.W."/>
        </authorList>
    </citation>
    <scope>NUCLEOTIDE SEQUENCE [LARGE SCALE GENOMIC DNA]</scope>
    <source>
        <strain evidence="3">MIT 9313</strain>
    </source>
</reference>
<dbReference type="HOGENOM" id="CLU_2524852_0_0_3"/>
<dbReference type="Proteomes" id="UP000001423">
    <property type="component" value="Chromosome"/>
</dbReference>
<keyword evidence="3" id="KW-1185">Reference proteome</keyword>
<dbReference type="AlphaFoldDB" id="Q7V6W4"/>
<sequence length="84" mass="9207">MSVFHQRKLTMNKAGSATPFRHETSMPQTGSVCSARALGSNSVLNLIQATAFLQKRAEPMFTGQGRQEKGFTALRVKRISKPPS</sequence>
<proteinExistence type="predicted"/>
<dbReference type="eggNOG" id="ENOG5030PJH">
    <property type="taxonomic scope" value="Bacteria"/>
</dbReference>
<gene>
    <name evidence="2" type="ordered locus">PMT_1020</name>
</gene>
<dbReference type="EMBL" id="BX548175">
    <property type="protein sequence ID" value="CAE21195.1"/>
    <property type="molecule type" value="Genomic_DNA"/>
</dbReference>
<feature type="compositionally biased region" description="Basic residues" evidence="1">
    <location>
        <begin position="1"/>
        <end position="10"/>
    </location>
</feature>
<accession>Q7V6W4</accession>
<name>Q7V6W4_PROMM</name>
<evidence type="ECO:0000313" key="2">
    <source>
        <dbReference type="EMBL" id="CAE21195.1"/>
    </source>
</evidence>
<evidence type="ECO:0000313" key="3">
    <source>
        <dbReference type="Proteomes" id="UP000001423"/>
    </source>
</evidence>
<feature type="region of interest" description="Disordered" evidence="1">
    <location>
        <begin position="1"/>
        <end position="27"/>
    </location>
</feature>
<protein>
    <submittedName>
        <fullName evidence="2">Uncharacterized protein</fullName>
    </submittedName>
</protein>
<organism evidence="2 3">
    <name type="scientific">Prochlorococcus marinus (strain MIT 9313)</name>
    <dbReference type="NCBI Taxonomy" id="74547"/>
    <lineage>
        <taxon>Bacteria</taxon>
        <taxon>Bacillati</taxon>
        <taxon>Cyanobacteriota</taxon>
        <taxon>Cyanophyceae</taxon>
        <taxon>Synechococcales</taxon>
        <taxon>Prochlorococcaceae</taxon>
        <taxon>Prochlorococcus</taxon>
    </lineage>
</organism>
<dbReference type="KEGG" id="pmt:PMT_1020"/>
<evidence type="ECO:0000256" key="1">
    <source>
        <dbReference type="SAM" id="MobiDB-lite"/>
    </source>
</evidence>